<dbReference type="AlphaFoldDB" id="A0AAW1RDD3"/>
<gene>
    <name evidence="10" type="ORF">WJX81_008276</name>
</gene>
<evidence type="ECO:0000256" key="7">
    <source>
        <dbReference type="ARBA" id="ARBA00022989"/>
    </source>
</evidence>
<dbReference type="Pfam" id="PF01758">
    <property type="entry name" value="SBF"/>
    <property type="match status" value="1"/>
</dbReference>
<dbReference type="PANTHER" id="PTHR43057">
    <property type="entry name" value="ARSENITE EFFLUX TRANSPORTER"/>
    <property type="match status" value="1"/>
</dbReference>
<feature type="transmembrane region" description="Helical" evidence="9">
    <location>
        <begin position="184"/>
        <end position="205"/>
    </location>
</feature>
<dbReference type="PANTHER" id="PTHR43057:SF1">
    <property type="entry name" value="ARSENICAL-RESISTANCE PROTEIN 3"/>
    <property type="match status" value="1"/>
</dbReference>
<dbReference type="GO" id="GO:0005886">
    <property type="term" value="C:plasma membrane"/>
    <property type="evidence" value="ECO:0007669"/>
    <property type="project" value="UniProtKB-SubCell"/>
</dbReference>
<organism evidence="10 11">
    <name type="scientific">Elliptochloris bilobata</name>
    <dbReference type="NCBI Taxonomy" id="381761"/>
    <lineage>
        <taxon>Eukaryota</taxon>
        <taxon>Viridiplantae</taxon>
        <taxon>Chlorophyta</taxon>
        <taxon>core chlorophytes</taxon>
        <taxon>Trebouxiophyceae</taxon>
        <taxon>Trebouxiophyceae incertae sedis</taxon>
        <taxon>Elliptochloris clade</taxon>
        <taxon>Elliptochloris</taxon>
    </lineage>
</organism>
<dbReference type="GO" id="GO:0015105">
    <property type="term" value="F:arsenite transmembrane transporter activity"/>
    <property type="evidence" value="ECO:0007669"/>
    <property type="project" value="TreeGrafter"/>
</dbReference>
<keyword evidence="11" id="KW-1185">Reference proteome</keyword>
<dbReference type="FunFam" id="1.20.1530.20:FF:000009">
    <property type="entry name" value="Arsenite transporter, ACR3 family"/>
    <property type="match status" value="1"/>
</dbReference>
<evidence type="ECO:0000313" key="11">
    <source>
        <dbReference type="Proteomes" id="UP001445335"/>
    </source>
</evidence>
<evidence type="ECO:0000256" key="4">
    <source>
        <dbReference type="ARBA" id="ARBA00022475"/>
    </source>
</evidence>
<feature type="transmembrane region" description="Helical" evidence="9">
    <location>
        <begin position="113"/>
        <end position="132"/>
    </location>
</feature>
<keyword evidence="6" id="KW-0059">Arsenical resistance</keyword>
<dbReference type="EMBL" id="JALJOU010000045">
    <property type="protein sequence ID" value="KAK9831546.1"/>
    <property type="molecule type" value="Genomic_DNA"/>
</dbReference>
<dbReference type="GO" id="GO:0015104">
    <property type="term" value="F:antimonite transmembrane transporter activity"/>
    <property type="evidence" value="ECO:0007669"/>
    <property type="project" value="TreeGrafter"/>
</dbReference>
<proteinExistence type="inferred from homology"/>
<feature type="transmembrane region" description="Helical" evidence="9">
    <location>
        <begin position="285"/>
        <end position="308"/>
    </location>
</feature>
<feature type="transmembrane region" description="Helical" evidence="9">
    <location>
        <begin position="144"/>
        <end position="163"/>
    </location>
</feature>
<comment type="subcellular location">
    <subcellularLocation>
        <location evidence="1">Cell membrane</location>
        <topology evidence="1">Multi-pass membrane protein</topology>
    </subcellularLocation>
</comment>
<comment type="caution">
    <text evidence="10">The sequence shown here is derived from an EMBL/GenBank/DDBJ whole genome shotgun (WGS) entry which is preliminary data.</text>
</comment>
<feature type="transmembrane region" description="Helical" evidence="9">
    <location>
        <begin position="361"/>
        <end position="379"/>
    </location>
</feature>
<evidence type="ECO:0008006" key="12">
    <source>
        <dbReference type="Google" id="ProtNLM"/>
    </source>
</evidence>
<accession>A0AAW1RDD3</accession>
<protein>
    <recommendedName>
        <fullName evidence="12">Arsenite transporter</fullName>
    </recommendedName>
</protein>
<dbReference type="InterPro" id="IPR038770">
    <property type="entry name" value="Na+/solute_symporter_sf"/>
</dbReference>
<sequence length="447" mass="48891">MQGWCLQTQPVRFQAATGTYCRFPGGKRAAAKLDSENQAFVCDAPKGSSVQDHDKYELCSKDGGLLDKAGTTCRVNSGEHAAAAGKDPLEIGAPRHQGGSKGVIQGLSWVDRLLFVWILGAMVIGVVCGKFVPGLRDRFAVAELVGTPLPIAVGLWLMMWPVLSKVRYELLGEMFRDRNLWRQLALSVVLNWLLGPLIMTGLAWACLPDEPMARYRNGVILVGLARCIAMVLIWNQLARGNAEFCAILVAVNSVLQIILYSPLAVFYLKVVSHQDNVPGIDFRTIAISVLIYLGAPLVAAIITRYLLIAIAGERWFTQRFMPVFGPVALLALMYTVWVLFMMQGQQVVDNIGKVARVAVPMVAYFSILWTSTFMICRVAGMRYGHAVTQAFTASSNNFELAIAVAVGAFGFSSAEALAATVGPLIEVPVLMALVYVALWLQRVFSWE</sequence>
<dbReference type="GO" id="GO:0015297">
    <property type="term" value="F:antiporter activity"/>
    <property type="evidence" value="ECO:0007669"/>
    <property type="project" value="InterPro"/>
</dbReference>
<keyword evidence="3" id="KW-0813">Transport</keyword>
<dbReference type="InterPro" id="IPR002657">
    <property type="entry name" value="BilAc:Na_symport/Acr3"/>
</dbReference>
<keyword evidence="7 9" id="KW-1133">Transmembrane helix</keyword>
<comment type="similarity">
    <text evidence="2">Belongs to the arsenical resistance-3 (ACR3) (TC 2.A.59) family.</text>
</comment>
<evidence type="ECO:0000313" key="10">
    <source>
        <dbReference type="EMBL" id="KAK9831546.1"/>
    </source>
</evidence>
<evidence type="ECO:0000256" key="1">
    <source>
        <dbReference type="ARBA" id="ARBA00004651"/>
    </source>
</evidence>
<name>A0AAW1RDD3_9CHLO</name>
<dbReference type="Gene3D" id="1.20.1530.20">
    <property type="match status" value="1"/>
</dbReference>
<keyword evidence="5 9" id="KW-0812">Transmembrane</keyword>
<evidence type="ECO:0000256" key="5">
    <source>
        <dbReference type="ARBA" id="ARBA00022692"/>
    </source>
</evidence>
<dbReference type="GO" id="GO:0046685">
    <property type="term" value="P:response to arsenic-containing substance"/>
    <property type="evidence" value="ECO:0007669"/>
    <property type="project" value="UniProtKB-KW"/>
</dbReference>
<evidence type="ECO:0000256" key="6">
    <source>
        <dbReference type="ARBA" id="ARBA00022849"/>
    </source>
</evidence>
<reference evidence="10 11" key="1">
    <citation type="journal article" date="2024" name="Nat. Commun.">
        <title>Phylogenomics reveals the evolutionary origins of lichenization in chlorophyte algae.</title>
        <authorList>
            <person name="Puginier C."/>
            <person name="Libourel C."/>
            <person name="Otte J."/>
            <person name="Skaloud P."/>
            <person name="Haon M."/>
            <person name="Grisel S."/>
            <person name="Petersen M."/>
            <person name="Berrin J.G."/>
            <person name="Delaux P.M."/>
            <person name="Dal Grande F."/>
            <person name="Keller J."/>
        </authorList>
    </citation>
    <scope>NUCLEOTIDE SEQUENCE [LARGE SCALE GENOMIC DNA]</scope>
    <source>
        <strain evidence="10 11">SAG 245.80</strain>
    </source>
</reference>
<evidence type="ECO:0000256" key="3">
    <source>
        <dbReference type="ARBA" id="ARBA00022448"/>
    </source>
</evidence>
<feature type="transmembrane region" description="Helical" evidence="9">
    <location>
        <begin position="400"/>
        <end position="421"/>
    </location>
</feature>
<dbReference type="Proteomes" id="UP001445335">
    <property type="component" value="Unassembled WGS sequence"/>
</dbReference>
<feature type="transmembrane region" description="Helical" evidence="9">
    <location>
        <begin position="217"/>
        <end position="237"/>
    </location>
</feature>
<feature type="transmembrane region" description="Helical" evidence="9">
    <location>
        <begin position="427"/>
        <end position="444"/>
    </location>
</feature>
<evidence type="ECO:0000256" key="9">
    <source>
        <dbReference type="SAM" id="Phobius"/>
    </source>
</evidence>
<keyword evidence="4" id="KW-1003">Cell membrane</keyword>
<evidence type="ECO:0000256" key="8">
    <source>
        <dbReference type="ARBA" id="ARBA00023136"/>
    </source>
</evidence>
<keyword evidence="8 9" id="KW-0472">Membrane</keyword>
<dbReference type="InterPro" id="IPR004706">
    <property type="entry name" value="Arsenical-R_Acr3"/>
</dbReference>
<evidence type="ECO:0000256" key="2">
    <source>
        <dbReference type="ARBA" id="ARBA00010110"/>
    </source>
</evidence>
<dbReference type="NCBIfam" id="TIGR00832">
    <property type="entry name" value="acr3"/>
    <property type="match status" value="1"/>
</dbReference>
<feature type="transmembrane region" description="Helical" evidence="9">
    <location>
        <begin position="244"/>
        <end position="265"/>
    </location>
</feature>
<feature type="transmembrane region" description="Helical" evidence="9">
    <location>
        <begin position="320"/>
        <end position="341"/>
    </location>
</feature>